<accession>A0AAV0XUG7</accession>
<name>A0AAV0XUG7_9HEMI</name>
<gene>
    <name evidence="1" type="ORF">MEUPH1_LOCUS26087</name>
</gene>
<dbReference type="AlphaFoldDB" id="A0AAV0XUG7"/>
<comment type="caution">
    <text evidence="1">The sequence shown here is derived from an EMBL/GenBank/DDBJ whole genome shotgun (WGS) entry which is preliminary data.</text>
</comment>
<protein>
    <submittedName>
        <fullName evidence="1">Uncharacterized protein</fullName>
    </submittedName>
</protein>
<keyword evidence="2" id="KW-1185">Reference proteome</keyword>
<sequence length="320" mass="36736">MELKSVELNINNSVLCINYTMLMTMVDGKVINTLTETSSQLCYICKCNPTNMNDLDNIKRFVVNEDNVKYGMSSLHAWIKFLELVLHIAYKLESAPTTKRTTSEQKKKIEEKKKEIQFRLWNELGIKVDKVVQGRGTSNTGNVARRFFRNTEKVAEITGINLNLLNRFSTILTVISCGSEINYDEFENYAKDTAELYVKHYNWYRMPPSIHKILIHGSLIIKNALVPIGQLSEEAQEASNKNYNRFREHHSRKSSRIHTNTDIFNFLLVSSDPLITSLRTQPNKSHTKLPPEAIHLLNIESSELNEIETSDGEINSSYSE</sequence>
<reference evidence="1 2" key="1">
    <citation type="submission" date="2023-01" db="EMBL/GenBank/DDBJ databases">
        <authorList>
            <person name="Whitehead M."/>
        </authorList>
    </citation>
    <scope>NUCLEOTIDE SEQUENCE [LARGE SCALE GENOMIC DNA]</scope>
</reference>
<evidence type="ECO:0000313" key="1">
    <source>
        <dbReference type="EMBL" id="CAI6372175.1"/>
    </source>
</evidence>
<dbReference type="Proteomes" id="UP001160148">
    <property type="component" value="Unassembled WGS sequence"/>
</dbReference>
<organism evidence="1 2">
    <name type="scientific">Macrosiphum euphorbiae</name>
    <name type="common">potato aphid</name>
    <dbReference type="NCBI Taxonomy" id="13131"/>
    <lineage>
        <taxon>Eukaryota</taxon>
        <taxon>Metazoa</taxon>
        <taxon>Ecdysozoa</taxon>
        <taxon>Arthropoda</taxon>
        <taxon>Hexapoda</taxon>
        <taxon>Insecta</taxon>
        <taxon>Pterygota</taxon>
        <taxon>Neoptera</taxon>
        <taxon>Paraneoptera</taxon>
        <taxon>Hemiptera</taxon>
        <taxon>Sternorrhyncha</taxon>
        <taxon>Aphidomorpha</taxon>
        <taxon>Aphidoidea</taxon>
        <taxon>Aphididae</taxon>
        <taxon>Macrosiphini</taxon>
        <taxon>Macrosiphum</taxon>
    </lineage>
</organism>
<dbReference type="EMBL" id="CARXXK010001020">
    <property type="protein sequence ID" value="CAI6372175.1"/>
    <property type="molecule type" value="Genomic_DNA"/>
</dbReference>
<evidence type="ECO:0000313" key="2">
    <source>
        <dbReference type="Proteomes" id="UP001160148"/>
    </source>
</evidence>
<proteinExistence type="predicted"/>